<dbReference type="AlphaFoldDB" id="A0A1I6HJP2"/>
<dbReference type="InterPro" id="IPR015943">
    <property type="entry name" value="WD40/YVTN_repeat-like_dom_sf"/>
</dbReference>
<name>A0A1I6HJP2_9EURY</name>
<keyword evidence="3" id="KW-1185">Reference proteome</keyword>
<sequence length="398" mass="42137">MPSRRHLLAGVGSLATAGLAGCLDAVDDRSEQFSPGSDHATDWPMPRYDAAQTAFAPDAVAPRNGATERWRTEARTPNGSPVVAGGVVYLPRAAGLVAYDAGSGEERWTYAPEDSPWPGSPLVVGDTLYVPFGSDIGLHAIDANTGERRWSREDVDARTTPVPARDDDAVYAGSQRTGLHRLDGETGESMWERDVFGVPSALASDAFGGLFVGTEGGHVYAFSDVTPESPREGWREDAGSAVESLLPTDEGLLVHTFSDPLRCRQGGLHAGSVRWEVEQEYANSPPVHAGVWVFSAGYDSVGSVREYDAAVGWRASGRYDRAAPVAAGDRLYVGNERGVHAFELSGGTGIGQFRLGGKRWSQSLSTTVEGLAVGDGALFAVTSGDDENPAALVAFDPQ</sequence>
<evidence type="ECO:0000313" key="3">
    <source>
        <dbReference type="Proteomes" id="UP000243250"/>
    </source>
</evidence>
<evidence type="ECO:0000259" key="1">
    <source>
        <dbReference type="Pfam" id="PF13360"/>
    </source>
</evidence>
<dbReference type="STRING" id="555875.SAMN04488124_2321"/>
<evidence type="ECO:0000313" key="2">
    <source>
        <dbReference type="EMBL" id="SFR54683.1"/>
    </source>
</evidence>
<feature type="domain" description="Pyrrolo-quinoline quinone repeat" evidence="1">
    <location>
        <begin position="59"/>
        <end position="223"/>
    </location>
</feature>
<dbReference type="SUPFAM" id="SSF50998">
    <property type="entry name" value="Quinoprotein alcohol dehydrogenase-like"/>
    <property type="match status" value="1"/>
</dbReference>
<organism evidence="2 3">
    <name type="scientific">Halogeometricum limi</name>
    <dbReference type="NCBI Taxonomy" id="555875"/>
    <lineage>
        <taxon>Archaea</taxon>
        <taxon>Methanobacteriati</taxon>
        <taxon>Methanobacteriota</taxon>
        <taxon>Stenosarchaea group</taxon>
        <taxon>Halobacteria</taxon>
        <taxon>Halobacteriales</taxon>
        <taxon>Haloferacaceae</taxon>
        <taxon>Halogeometricum</taxon>
    </lineage>
</organism>
<dbReference type="Pfam" id="PF13360">
    <property type="entry name" value="PQQ_2"/>
    <property type="match status" value="1"/>
</dbReference>
<proteinExistence type="predicted"/>
<reference evidence="3" key="1">
    <citation type="submission" date="2016-10" db="EMBL/GenBank/DDBJ databases">
        <authorList>
            <person name="Varghese N."/>
            <person name="Submissions S."/>
        </authorList>
    </citation>
    <scope>NUCLEOTIDE SEQUENCE [LARGE SCALE GENOMIC DNA]</scope>
    <source>
        <strain evidence="3">CGMCC 1.8711</strain>
    </source>
</reference>
<dbReference type="InterPro" id="IPR002372">
    <property type="entry name" value="PQQ_rpt_dom"/>
</dbReference>
<dbReference type="InterPro" id="IPR011047">
    <property type="entry name" value="Quinoprotein_ADH-like_sf"/>
</dbReference>
<accession>A0A1I6HJP2</accession>
<dbReference type="Gene3D" id="2.130.10.10">
    <property type="entry name" value="YVTN repeat-like/Quinoprotein amine dehydrogenase"/>
    <property type="match status" value="2"/>
</dbReference>
<dbReference type="Proteomes" id="UP000243250">
    <property type="component" value="Unassembled WGS sequence"/>
</dbReference>
<dbReference type="PANTHER" id="PTHR34512:SF30">
    <property type="entry name" value="OUTER MEMBRANE PROTEIN ASSEMBLY FACTOR BAMB"/>
    <property type="match status" value="1"/>
</dbReference>
<dbReference type="OrthoDB" id="8638at2157"/>
<dbReference type="PANTHER" id="PTHR34512">
    <property type="entry name" value="CELL SURFACE PROTEIN"/>
    <property type="match status" value="1"/>
</dbReference>
<protein>
    <submittedName>
        <fullName evidence="2">Outer membrane protein assembly factor BamB, contains PQQ-like beta-propeller repeat</fullName>
    </submittedName>
</protein>
<dbReference type="RefSeq" id="WP_175501495.1">
    <property type="nucleotide sequence ID" value="NZ_FOYS01000003.1"/>
</dbReference>
<dbReference type="EMBL" id="FOYS01000003">
    <property type="protein sequence ID" value="SFR54683.1"/>
    <property type="molecule type" value="Genomic_DNA"/>
</dbReference>
<dbReference type="PROSITE" id="PS51257">
    <property type="entry name" value="PROKAR_LIPOPROTEIN"/>
    <property type="match status" value="1"/>
</dbReference>
<dbReference type="InterPro" id="IPR018391">
    <property type="entry name" value="PQQ_b-propeller_rpt"/>
</dbReference>
<gene>
    <name evidence="2" type="ORF">SAMN04488124_2321</name>
</gene>
<dbReference type="SMART" id="SM00564">
    <property type="entry name" value="PQQ"/>
    <property type="match status" value="5"/>
</dbReference>